<dbReference type="Proteomes" id="UP000583556">
    <property type="component" value="Unassembled WGS sequence"/>
</dbReference>
<comment type="similarity">
    <text evidence="2">Belongs to the LemA family.</text>
</comment>
<dbReference type="SUPFAM" id="SSF140478">
    <property type="entry name" value="LemA-like"/>
    <property type="match status" value="1"/>
</dbReference>
<dbReference type="InterPro" id="IPR023353">
    <property type="entry name" value="LemA-like_dom_sf"/>
</dbReference>
<dbReference type="InterPro" id="IPR007156">
    <property type="entry name" value="MamQ_LemA"/>
</dbReference>
<evidence type="ECO:0000256" key="6">
    <source>
        <dbReference type="SAM" id="Phobius"/>
    </source>
</evidence>
<evidence type="ECO:0000256" key="1">
    <source>
        <dbReference type="ARBA" id="ARBA00004167"/>
    </source>
</evidence>
<keyword evidence="5 6" id="KW-0472">Membrane</keyword>
<dbReference type="GO" id="GO:0016020">
    <property type="term" value="C:membrane"/>
    <property type="evidence" value="ECO:0007669"/>
    <property type="project" value="UniProtKB-SubCell"/>
</dbReference>
<organism evidence="7 8">
    <name type="scientific">Novosphingobium olei</name>
    <dbReference type="NCBI Taxonomy" id="2728851"/>
    <lineage>
        <taxon>Bacteria</taxon>
        <taxon>Pseudomonadati</taxon>
        <taxon>Pseudomonadota</taxon>
        <taxon>Alphaproteobacteria</taxon>
        <taxon>Sphingomonadales</taxon>
        <taxon>Sphingomonadaceae</taxon>
        <taxon>Novosphingobium</taxon>
    </lineage>
</organism>
<proteinExistence type="inferred from homology"/>
<evidence type="ECO:0000256" key="2">
    <source>
        <dbReference type="ARBA" id="ARBA00008854"/>
    </source>
</evidence>
<name>A0A7Y0BQP0_9SPHN</name>
<dbReference type="PANTHER" id="PTHR34478">
    <property type="entry name" value="PROTEIN LEMA"/>
    <property type="match status" value="1"/>
</dbReference>
<sequence length="212" mass="23832">MQMAQTGSFFEQIDLQGRMVRASNFALDNWWLWVVLALALWLYRRLRSQHAMLARLDERADAAMADVDALLLERRTLVGNLVEVVRGFADREQVMIRDVLKARIDAIAALGQGAMIAQDQSAGILQNVTDLSESFPELATYGQFVTLRSDLIRIDEKITAARKFYNLAVEEHNAALRAFPANLMRGATAPRDKFSLGEQRRAELSEAPQIAL</sequence>
<evidence type="ECO:0000313" key="8">
    <source>
        <dbReference type="Proteomes" id="UP000583556"/>
    </source>
</evidence>
<dbReference type="Pfam" id="PF04011">
    <property type="entry name" value="LemA"/>
    <property type="match status" value="1"/>
</dbReference>
<keyword evidence="3 6" id="KW-0812">Transmembrane</keyword>
<reference evidence="7 8" key="1">
    <citation type="submission" date="2020-04" db="EMBL/GenBank/DDBJ databases">
        <title>Novosphingobium sp. TW-4 isolated from soil.</title>
        <authorList>
            <person name="Dahal R.H."/>
            <person name="Chaudhary D.K."/>
        </authorList>
    </citation>
    <scope>NUCLEOTIDE SEQUENCE [LARGE SCALE GENOMIC DNA]</scope>
    <source>
        <strain evidence="7 8">TW-4</strain>
    </source>
</reference>
<dbReference type="EMBL" id="JABBGM010000006">
    <property type="protein sequence ID" value="NML94871.1"/>
    <property type="molecule type" value="Genomic_DNA"/>
</dbReference>
<evidence type="ECO:0000256" key="5">
    <source>
        <dbReference type="ARBA" id="ARBA00023136"/>
    </source>
</evidence>
<dbReference type="Gene3D" id="1.20.1440.20">
    <property type="entry name" value="LemA-like domain"/>
    <property type="match status" value="1"/>
</dbReference>
<evidence type="ECO:0000256" key="3">
    <source>
        <dbReference type="ARBA" id="ARBA00022692"/>
    </source>
</evidence>
<evidence type="ECO:0000313" key="7">
    <source>
        <dbReference type="EMBL" id="NML94871.1"/>
    </source>
</evidence>
<feature type="transmembrane region" description="Helical" evidence="6">
    <location>
        <begin position="30"/>
        <end position="46"/>
    </location>
</feature>
<evidence type="ECO:0000256" key="4">
    <source>
        <dbReference type="ARBA" id="ARBA00022989"/>
    </source>
</evidence>
<protein>
    <submittedName>
        <fullName evidence="7">LemA family protein</fullName>
    </submittedName>
</protein>
<comment type="caution">
    <text evidence="7">The sequence shown here is derived from an EMBL/GenBank/DDBJ whole genome shotgun (WGS) entry which is preliminary data.</text>
</comment>
<comment type="subcellular location">
    <subcellularLocation>
        <location evidence="1">Membrane</location>
        <topology evidence="1">Single-pass membrane protein</topology>
    </subcellularLocation>
</comment>
<dbReference type="AlphaFoldDB" id="A0A7Y0BQP0"/>
<accession>A0A7Y0BQP0</accession>
<keyword evidence="4 6" id="KW-1133">Transmembrane helix</keyword>
<dbReference type="RefSeq" id="WP_169494151.1">
    <property type="nucleotide sequence ID" value="NZ_JABBGM010000006.1"/>
</dbReference>
<gene>
    <name evidence="7" type="ORF">HHL27_14450</name>
</gene>
<dbReference type="PANTHER" id="PTHR34478:SF1">
    <property type="entry name" value="PROTEIN LEMA"/>
    <property type="match status" value="1"/>
</dbReference>
<keyword evidence="8" id="KW-1185">Reference proteome</keyword>